<sequence length="872" mass="94748">RTRGARSKGGKDTGVSELDVIPEVIETDGDATAAIKDTFDKSSGSKKKRSRKSSAGSASEANQDAPLDSAKDNDPVSSPMKSSEKKKRKKKSKLESPGGKSDQPEEIVTPKKKDAKKAKPTPQKKQQGSKHELNPKSILAMASTPICTSDKSSPSPQRLAVSREGGAVELLSPQDRWVSVGTVPGVRGRDVDALVWVCGKHGNESASGGDMMSLDYDDQSHLIRNADEQRRLFGCSRDGTIFELDFAKKRHKSVMGSGGGGVFVWHLSGCEDGSVRIYRASSGEGGSFPELVSTLPSAGNAILSIAWVAGQSSNDDGGMGGSVLFAGVADGTIRRYDCNTSRVLGAISTGSVLNSSKDSTSVSYRWNSTLRMTVENRGLQEATKVWALAALSDGTVVSGDSLGHVQIWDGMSGTMTQTFDHNESGADVLCLAVSDDENKIFAGGIDPRVQCIQRQCLPPSSGNNQESTPVRKWINAQANRKHTHDVKALAICHKATSQGSNELLVSGSVDTRICMYSAGDFRSSRPKIWYNWPSVSPVSISRKQRVLAVTRDDRVDLYRLEAPPSVNSVTNMRPEARDETNDDGAFLAVSDASSLYLFSLEFDDENGVIDDVRPSKINLSGKCKQPCTALRFDALGRLILSSLDVSVDGKWLAAGRFASGKGAVHVFTLPTKEGGQYQHWWSVPEMEVPTTSIKFLGRGGADSSLCVGYSSNAFNIFNLESRSLSQWNTDMGFPLVKSLPRELTSRSEPVTRIICNPSSPQKLILGAHGFFCHVDLHQPVPDKANMFPPDHLRAKRIQMPNSEDNSMHSLRRQEKQKMANRGSNSNFTICLRYDSILFQDFVADNEMVIVEQPWLSVLEDLPDALSRRVYGT</sequence>
<evidence type="ECO:0000313" key="2">
    <source>
        <dbReference type="EMBL" id="KAK1744901.1"/>
    </source>
</evidence>
<dbReference type="EMBL" id="JATAAI010000006">
    <property type="protein sequence ID" value="KAK1744901.1"/>
    <property type="molecule type" value="Genomic_DNA"/>
</dbReference>
<evidence type="ECO:0000313" key="3">
    <source>
        <dbReference type="Proteomes" id="UP001224775"/>
    </source>
</evidence>
<name>A0AAD8YGT6_9STRA</name>
<accession>A0AAD8YGT6</accession>
<dbReference type="InterPro" id="IPR001680">
    <property type="entry name" value="WD40_rpt"/>
</dbReference>
<dbReference type="AlphaFoldDB" id="A0AAD8YGT6"/>
<keyword evidence="3" id="KW-1185">Reference proteome</keyword>
<evidence type="ECO:0000256" key="1">
    <source>
        <dbReference type="SAM" id="MobiDB-lite"/>
    </source>
</evidence>
<dbReference type="SMART" id="SM00320">
    <property type="entry name" value="WD40"/>
    <property type="match status" value="4"/>
</dbReference>
<dbReference type="PANTHER" id="PTHR44163">
    <property type="entry name" value="U3 SMALL NUCLEOLAR RNA-ASSOCIATED PROTEIN 4 HOMOLOG"/>
    <property type="match status" value="1"/>
</dbReference>
<dbReference type="InterPro" id="IPR046351">
    <property type="entry name" value="UTP4"/>
</dbReference>
<dbReference type="GO" id="GO:0034455">
    <property type="term" value="C:t-UTP complex"/>
    <property type="evidence" value="ECO:0007669"/>
    <property type="project" value="TreeGrafter"/>
</dbReference>
<feature type="region of interest" description="Disordered" evidence="1">
    <location>
        <begin position="800"/>
        <end position="821"/>
    </location>
</feature>
<dbReference type="SUPFAM" id="SSF50978">
    <property type="entry name" value="WD40 repeat-like"/>
    <property type="match status" value="2"/>
</dbReference>
<dbReference type="GO" id="GO:0000462">
    <property type="term" value="P:maturation of SSU-rRNA from tricistronic rRNA transcript (SSU-rRNA, 5.8S rRNA, LSU-rRNA)"/>
    <property type="evidence" value="ECO:0007669"/>
    <property type="project" value="InterPro"/>
</dbReference>
<dbReference type="GO" id="GO:0032040">
    <property type="term" value="C:small-subunit processome"/>
    <property type="evidence" value="ECO:0007669"/>
    <property type="project" value="TreeGrafter"/>
</dbReference>
<gene>
    <name evidence="2" type="ORF">QTG54_004192</name>
</gene>
<feature type="region of interest" description="Disordered" evidence="1">
    <location>
        <begin position="1"/>
        <end position="137"/>
    </location>
</feature>
<feature type="non-terminal residue" evidence="2">
    <location>
        <position position="1"/>
    </location>
</feature>
<protein>
    <submittedName>
        <fullName evidence="2">U3 small nucleolar RNA-associated protein 4</fullName>
    </submittedName>
</protein>
<dbReference type="InterPro" id="IPR015943">
    <property type="entry name" value="WD40/YVTN_repeat-like_dom_sf"/>
</dbReference>
<comment type="caution">
    <text evidence="2">The sequence shown here is derived from an EMBL/GenBank/DDBJ whole genome shotgun (WGS) entry which is preliminary data.</text>
</comment>
<organism evidence="2 3">
    <name type="scientific">Skeletonema marinoi</name>
    <dbReference type="NCBI Taxonomy" id="267567"/>
    <lineage>
        <taxon>Eukaryota</taxon>
        <taxon>Sar</taxon>
        <taxon>Stramenopiles</taxon>
        <taxon>Ochrophyta</taxon>
        <taxon>Bacillariophyta</taxon>
        <taxon>Coscinodiscophyceae</taxon>
        <taxon>Thalassiosirophycidae</taxon>
        <taxon>Thalassiosirales</taxon>
        <taxon>Skeletonemataceae</taxon>
        <taxon>Skeletonema</taxon>
        <taxon>Skeletonema marinoi-dohrnii complex</taxon>
    </lineage>
</organism>
<reference evidence="2" key="1">
    <citation type="submission" date="2023-06" db="EMBL/GenBank/DDBJ databases">
        <title>Survivors Of The Sea: Transcriptome response of Skeletonema marinoi to long-term dormancy.</title>
        <authorList>
            <person name="Pinder M.I.M."/>
            <person name="Kourtchenko O."/>
            <person name="Robertson E.K."/>
            <person name="Larsson T."/>
            <person name="Maumus F."/>
            <person name="Osuna-Cruz C.M."/>
            <person name="Vancaester E."/>
            <person name="Stenow R."/>
            <person name="Vandepoele K."/>
            <person name="Ploug H."/>
            <person name="Bruchert V."/>
            <person name="Godhe A."/>
            <person name="Topel M."/>
        </authorList>
    </citation>
    <scope>NUCLEOTIDE SEQUENCE</scope>
    <source>
        <strain evidence="2">R05AC</strain>
    </source>
</reference>
<dbReference type="PANTHER" id="PTHR44163:SF1">
    <property type="entry name" value="U3 SMALL NUCLEOLAR RNA-ASSOCIATED PROTEIN 4 HOMOLOG"/>
    <property type="match status" value="1"/>
</dbReference>
<dbReference type="SUPFAM" id="SSF101908">
    <property type="entry name" value="Putative isomerase YbhE"/>
    <property type="match status" value="1"/>
</dbReference>
<proteinExistence type="predicted"/>
<dbReference type="InterPro" id="IPR036322">
    <property type="entry name" value="WD40_repeat_dom_sf"/>
</dbReference>
<dbReference type="Gene3D" id="2.130.10.10">
    <property type="entry name" value="YVTN repeat-like/Quinoprotein amine dehydrogenase"/>
    <property type="match status" value="2"/>
</dbReference>
<dbReference type="GO" id="GO:0003723">
    <property type="term" value="F:RNA binding"/>
    <property type="evidence" value="ECO:0007669"/>
    <property type="project" value="TreeGrafter"/>
</dbReference>
<dbReference type="Proteomes" id="UP001224775">
    <property type="component" value="Unassembled WGS sequence"/>
</dbReference>
<dbReference type="GO" id="GO:0030686">
    <property type="term" value="C:90S preribosome"/>
    <property type="evidence" value="ECO:0007669"/>
    <property type="project" value="InterPro"/>
</dbReference>